<keyword evidence="1" id="KW-0547">Nucleotide-binding</keyword>
<dbReference type="Proteomes" id="UP000623129">
    <property type="component" value="Unassembled WGS sequence"/>
</dbReference>
<dbReference type="OrthoDB" id="1684135at2759"/>
<protein>
    <submittedName>
        <fullName evidence="1">Putative ATP-dependent RNA helicase DHX35 isoform X3</fullName>
    </submittedName>
</protein>
<sequence length="139" mass="15851">MRIGRSRMKVKQEQKVHEAILKRLKPSSISSEPRLDEWIKRAQICDNLHESQLLGHFHVYSESEKNLKDSQPDDTGEENPRLPVYKYRKAILYLVENHATSIIVGETGSGKTTHIPQYLEEAGWAEGRAVQSVASRVAE</sequence>
<dbReference type="PANTHER" id="PTHR18934:SF136">
    <property type="entry name" value="ATP-DEPENDENT RNA HELICASE DHX35-RELATED"/>
    <property type="match status" value="1"/>
</dbReference>
<dbReference type="EMBL" id="SWLB01000002">
    <property type="protein sequence ID" value="KAF3341295.1"/>
    <property type="molecule type" value="Genomic_DNA"/>
</dbReference>
<dbReference type="InterPro" id="IPR027417">
    <property type="entry name" value="P-loop_NTPase"/>
</dbReference>
<reference evidence="1" key="1">
    <citation type="submission" date="2020-01" db="EMBL/GenBank/DDBJ databases">
        <title>Genome sequence of Kobresia littledalei, the first chromosome-level genome in the family Cyperaceae.</title>
        <authorList>
            <person name="Qu G."/>
        </authorList>
    </citation>
    <scope>NUCLEOTIDE SEQUENCE</scope>
    <source>
        <strain evidence="1">C.B.Clarke</strain>
        <tissue evidence="1">Leaf</tissue>
    </source>
</reference>
<name>A0A833VT74_9POAL</name>
<keyword evidence="1" id="KW-0067">ATP-binding</keyword>
<organism evidence="1 2">
    <name type="scientific">Carex littledalei</name>
    <dbReference type="NCBI Taxonomy" id="544730"/>
    <lineage>
        <taxon>Eukaryota</taxon>
        <taxon>Viridiplantae</taxon>
        <taxon>Streptophyta</taxon>
        <taxon>Embryophyta</taxon>
        <taxon>Tracheophyta</taxon>
        <taxon>Spermatophyta</taxon>
        <taxon>Magnoliopsida</taxon>
        <taxon>Liliopsida</taxon>
        <taxon>Poales</taxon>
        <taxon>Cyperaceae</taxon>
        <taxon>Cyperoideae</taxon>
        <taxon>Cariceae</taxon>
        <taxon>Carex</taxon>
        <taxon>Carex subgen. Euthyceras</taxon>
    </lineage>
</organism>
<dbReference type="GO" id="GO:0003723">
    <property type="term" value="F:RNA binding"/>
    <property type="evidence" value="ECO:0007669"/>
    <property type="project" value="TreeGrafter"/>
</dbReference>
<keyword evidence="2" id="KW-1185">Reference proteome</keyword>
<gene>
    <name evidence="1" type="ORF">FCM35_KLT10139</name>
</gene>
<accession>A0A833VT74</accession>
<dbReference type="AlphaFoldDB" id="A0A833VT74"/>
<keyword evidence="1" id="KW-0378">Hydrolase</keyword>
<dbReference type="GO" id="GO:0004386">
    <property type="term" value="F:helicase activity"/>
    <property type="evidence" value="ECO:0007669"/>
    <property type="project" value="UniProtKB-KW"/>
</dbReference>
<dbReference type="PANTHER" id="PTHR18934">
    <property type="entry name" value="ATP-DEPENDENT RNA HELICASE"/>
    <property type="match status" value="1"/>
</dbReference>
<comment type="caution">
    <text evidence="1">The sequence shown here is derived from an EMBL/GenBank/DDBJ whole genome shotgun (WGS) entry which is preliminary data.</text>
</comment>
<keyword evidence="1" id="KW-0347">Helicase</keyword>
<dbReference type="Gene3D" id="3.40.50.300">
    <property type="entry name" value="P-loop containing nucleotide triphosphate hydrolases"/>
    <property type="match status" value="1"/>
</dbReference>
<proteinExistence type="predicted"/>
<dbReference type="SUPFAM" id="SSF52540">
    <property type="entry name" value="P-loop containing nucleoside triphosphate hydrolases"/>
    <property type="match status" value="1"/>
</dbReference>
<evidence type="ECO:0000313" key="2">
    <source>
        <dbReference type="Proteomes" id="UP000623129"/>
    </source>
</evidence>
<evidence type="ECO:0000313" key="1">
    <source>
        <dbReference type="EMBL" id="KAF3341295.1"/>
    </source>
</evidence>